<proteinExistence type="predicted"/>
<reference evidence="3 4" key="1">
    <citation type="submission" date="2018-06" db="EMBL/GenBank/DDBJ databases">
        <title>Genomic Encyclopedia of Type Strains, Phase IV (KMG-IV): sequencing the most valuable type-strain genomes for metagenomic binning, comparative biology and taxonomic classification.</title>
        <authorList>
            <person name="Goeker M."/>
        </authorList>
    </citation>
    <scope>NUCLEOTIDE SEQUENCE [LARGE SCALE GENOMIC DNA]</scope>
    <source>
        <strain evidence="3 4">DSM 25532</strain>
    </source>
</reference>
<keyword evidence="4" id="KW-1185">Reference proteome</keyword>
<evidence type="ECO:0000313" key="4">
    <source>
        <dbReference type="Proteomes" id="UP000253426"/>
    </source>
</evidence>
<dbReference type="Gene3D" id="1.25.40.10">
    <property type="entry name" value="Tetratricopeptide repeat domain"/>
    <property type="match status" value="3"/>
</dbReference>
<dbReference type="InterPro" id="IPR011990">
    <property type="entry name" value="TPR-like_helical_dom_sf"/>
</dbReference>
<dbReference type="Pfam" id="PF12770">
    <property type="entry name" value="CHAT"/>
    <property type="match status" value="1"/>
</dbReference>
<name>A0A366HMD2_9BACT</name>
<feature type="region of interest" description="Disordered" evidence="1">
    <location>
        <begin position="25"/>
        <end position="73"/>
    </location>
</feature>
<protein>
    <submittedName>
        <fullName evidence="3">CHAT domain-containing protein</fullName>
    </submittedName>
</protein>
<sequence length="1583" mass="173202">MMVLLLVVLTGAVQAVEEDEQPLLLKVPTEVPQPPQPPPAAQAKPLPPPAPKPLPVPADTPSPTSPSQFLQLPRQQQQFPIPEPGEVQSPRLPGQEITQEINALLADGKVGQAIAGAEAEVRRAVAVSADWQMELAALSALASARMASASVTPRELYSGEELLGRGLEILKHHPEVDAYWVAEIHGKLAWVAMNRQQFGVAGMHLLQAVHASLERPDRLSEQWELCRAFTSLCEFSGSLADLTLKEQFIKVLLKTVQSATVPDDLRMVTPMDLWAEHQETIRIKDYAGAASTRRAILDIIAKHSAVDERLPTQLLALADLLSLHLHQPKEAEEHYRLALEAELMLPGLNKRQAEIRDGLARLTGYQLEKAGEHLTHTEESWKIWKKVGSLNDLGCRQAQERLAGLLATRKHADRAEPLYTELLEWHRKQAPQAAASESAPVSMLLQERESVLQDACRFFVDVAERPQIALECYQELLELQGRQQEAGQPERMRTLVAMAGLLQKLGRSEEANRSITGVLQDLEKKAAQHPESFDATAARHMAQFHTVLGRGYSHDGADEASQEQGMRHFQMATALRRDLLRTSAGKDAAASEDRREVVWSLVDQARAFEHRGNVAAAEEHFRRALAFAGNKQGNPGWKDAAQALATFLAGERRHTESVAVLRKILEGQPEGEALEARQQRRVVLQELYRELDRAGDDEGALVVLAQMDRNSWNTPWRVEEEEFVAIREARIKLRKRHMEAAWAQMLETLEKRRERQDEAGLLELLEEMIPVAILQKDGVSTEQFMEERMGLLRKQEAGAGPLQATLLEHAGLWLFSGDSQRALEAIQASQALGPVAQSTTTPQTRAILASGAMLEMFTLAQRKDMTGARAACENLVRYTAGTPHEQMVKEFQAKLATTPDAMEPFQNVALLAVLHDRAAAGRRLLECAVALCEERHGSTAAASILLREQLGQLCLRLGEHGAAIAHYEIAWSSLKDSAAMAVQARKGVVLQNLITLRARSGDWPSAEKHAREMLDLITAVAGAQVVGTSQLHLQLAECAGRRGDREVAATRMLEALRVLELGMADVMHSGTEQEVLHYAAQRRSAFDLVARYGSAEAIAGALVRQKGVLLDSLLQDSQMAPASGDLSAQPLLGRVEVARSALSTMARNAAAITLETPYADAQALLQDLEKRREDMADAESSFMTLLGGTNWKRRALSTSLADVREGMPEGAVLLDFYRHREPGGLEYFSVSILPKKGVVKQVRLAEAGLVEELIRLYHQVIQHHTNEATAAQVLAALGQVVVGQALANLEHPPAMLILCPDDALQMVSFPTLLLEPDGRFLSELMPLRQVTAARDLALLPPAGPPATPIEARAGTNADAGSLEKKLRDEVKASPVLQVRAPLFFLPSASQREEVMGDAGHAGNPSWRSGLLLSSADDTLTAWKESLRVAASAGESDASTEPEVEDGIFAASEIATLDLRKTKLVTVPACLSRVDLLQPESGADDLLALQRAFTLAGAEQSLLALWPVEDKAATAEFMSDLQKKLQASGVMEQGSAGEVDVAVLLQEVQREWLVRLRGEKDGGLVKAVSTAGPFVMMQGVRARR</sequence>
<gene>
    <name evidence="3" type="ORF">DES53_104127</name>
</gene>
<dbReference type="Proteomes" id="UP000253426">
    <property type="component" value="Unassembled WGS sequence"/>
</dbReference>
<comment type="caution">
    <text evidence="3">The sequence shown here is derived from an EMBL/GenBank/DDBJ whole genome shotgun (WGS) entry which is preliminary data.</text>
</comment>
<evidence type="ECO:0000313" key="3">
    <source>
        <dbReference type="EMBL" id="RBP44308.1"/>
    </source>
</evidence>
<evidence type="ECO:0000259" key="2">
    <source>
        <dbReference type="Pfam" id="PF12770"/>
    </source>
</evidence>
<dbReference type="PANTHER" id="PTHR10098">
    <property type="entry name" value="RAPSYN-RELATED"/>
    <property type="match status" value="1"/>
</dbReference>
<organism evidence="3 4">
    <name type="scientific">Roseimicrobium gellanilyticum</name>
    <dbReference type="NCBI Taxonomy" id="748857"/>
    <lineage>
        <taxon>Bacteria</taxon>
        <taxon>Pseudomonadati</taxon>
        <taxon>Verrucomicrobiota</taxon>
        <taxon>Verrucomicrobiia</taxon>
        <taxon>Verrucomicrobiales</taxon>
        <taxon>Verrucomicrobiaceae</taxon>
        <taxon>Roseimicrobium</taxon>
    </lineage>
</organism>
<dbReference type="PANTHER" id="PTHR10098:SF106">
    <property type="entry name" value="TETRATRICOPEPTIDE REPEAT PROTEIN 28-LIKE PROTEIN"/>
    <property type="match status" value="1"/>
</dbReference>
<dbReference type="InterPro" id="IPR024983">
    <property type="entry name" value="CHAT_dom"/>
</dbReference>
<feature type="domain" description="CHAT" evidence="2">
    <location>
        <begin position="1274"/>
        <end position="1526"/>
    </location>
</feature>
<dbReference type="SUPFAM" id="SSF48452">
    <property type="entry name" value="TPR-like"/>
    <property type="match status" value="1"/>
</dbReference>
<accession>A0A366HMD2</accession>
<dbReference type="RefSeq" id="WP_113958727.1">
    <property type="nucleotide sequence ID" value="NZ_QNRR01000004.1"/>
</dbReference>
<feature type="compositionally biased region" description="Pro residues" evidence="1">
    <location>
        <begin position="31"/>
        <end position="64"/>
    </location>
</feature>
<dbReference type="EMBL" id="QNRR01000004">
    <property type="protein sequence ID" value="RBP44308.1"/>
    <property type="molecule type" value="Genomic_DNA"/>
</dbReference>
<evidence type="ECO:0000256" key="1">
    <source>
        <dbReference type="SAM" id="MobiDB-lite"/>
    </source>
</evidence>